<dbReference type="FunFam" id="1.10.300.10:FF:000001">
    <property type="entry name" value="Adenylosuccinate synthetase"/>
    <property type="match status" value="1"/>
</dbReference>
<dbReference type="GO" id="GO:0005737">
    <property type="term" value="C:cytoplasm"/>
    <property type="evidence" value="ECO:0007669"/>
    <property type="project" value="UniProtKB-SubCell"/>
</dbReference>
<dbReference type="FunFam" id="3.90.170.10:FF:000001">
    <property type="entry name" value="Adenylosuccinate synthetase"/>
    <property type="match status" value="1"/>
</dbReference>
<dbReference type="NCBIfam" id="NF002223">
    <property type="entry name" value="PRK01117.1"/>
    <property type="match status" value="1"/>
</dbReference>
<dbReference type="InterPro" id="IPR042109">
    <property type="entry name" value="Adenylosuccinate_synth_dom1"/>
</dbReference>
<dbReference type="GO" id="GO:0046040">
    <property type="term" value="P:IMP metabolic process"/>
    <property type="evidence" value="ECO:0007669"/>
    <property type="project" value="TreeGrafter"/>
</dbReference>
<dbReference type="InterPro" id="IPR033128">
    <property type="entry name" value="Adenylosuccin_syn_Lys_AS"/>
</dbReference>
<dbReference type="Gene3D" id="3.40.440.10">
    <property type="entry name" value="Adenylosuccinate Synthetase, subunit A, domain 1"/>
    <property type="match status" value="1"/>
</dbReference>
<dbReference type="SUPFAM" id="SSF52540">
    <property type="entry name" value="P-loop containing nucleoside triphosphate hydrolases"/>
    <property type="match status" value="1"/>
</dbReference>
<feature type="binding site" description="in other chain" evidence="8">
    <location>
        <begin position="38"/>
        <end position="41"/>
    </location>
    <ligand>
        <name>IMP</name>
        <dbReference type="ChEBI" id="CHEBI:58053"/>
        <note>ligand shared between dimeric partners</note>
    </ligand>
</feature>
<feature type="binding site" evidence="8">
    <location>
        <begin position="40"/>
        <end position="42"/>
    </location>
    <ligand>
        <name>GTP</name>
        <dbReference type="ChEBI" id="CHEBI:37565"/>
    </ligand>
</feature>
<dbReference type="KEGG" id="ske:Sked_35160"/>
<organism evidence="11 12">
    <name type="scientific">Sanguibacter keddieii (strain ATCC 51767 / DSM 10542 / NCFB 3025 / ST-74)</name>
    <dbReference type="NCBI Taxonomy" id="446469"/>
    <lineage>
        <taxon>Bacteria</taxon>
        <taxon>Bacillati</taxon>
        <taxon>Actinomycetota</taxon>
        <taxon>Actinomycetes</taxon>
        <taxon>Micrococcales</taxon>
        <taxon>Sanguibacteraceae</taxon>
        <taxon>Sanguibacter</taxon>
    </lineage>
</organism>
<dbReference type="AlphaFoldDB" id="D1BEW8"/>
<dbReference type="SMART" id="SM00788">
    <property type="entry name" value="Adenylsucc_synt"/>
    <property type="match status" value="1"/>
</dbReference>
<comment type="subunit">
    <text evidence="1 8">Homodimer.</text>
</comment>
<evidence type="ECO:0000313" key="11">
    <source>
        <dbReference type="EMBL" id="ACZ23404.1"/>
    </source>
</evidence>
<dbReference type="GO" id="GO:0000287">
    <property type="term" value="F:magnesium ion binding"/>
    <property type="evidence" value="ECO:0007669"/>
    <property type="project" value="UniProtKB-UniRule"/>
</dbReference>
<dbReference type="EC" id="6.3.4.4" evidence="8 10"/>
<evidence type="ECO:0000256" key="3">
    <source>
        <dbReference type="ARBA" id="ARBA00022723"/>
    </source>
</evidence>
<feature type="active site" evidence="9">
    <location>
        <position position="139"/>
    </location>
</feature>
<reference evidence="11 12" key="1">
    <citation type="journal article" date="2009" name="Stand. Genomic Sci.">
        <title>Complete genome sequence of Sanguibacter keddieii type strain (ST-74).</title>
        <authorList>
            <person name="Ivanova N."/>
            <person name="Sikorski J."/>
            <person name="Sims D."/>
            <person name="Brettin T."/>
            <person name="Detter J.C."/>
            <person name="Han C."/>
            <person name="Lapidus A."/>
            <person name="Copeland A."/>
            <person name="Glavina Del Rio T."/>
            <person name="Nolan M."/>
            <person name="Chen F."/>
            <person name="Lucas S."/>
            <person name="Tice H."/>
            <person name="Cheng J.F."/>
            <person name="Bruce D."/>
            <person name="Goodwin L."/>
            <person name="Pitluck S."/>
            <person name="Pati A."/>
            <person name="Mavromatis K."/>
            <person name="Chen A."/>
            <person name="Palaniappan K."/>
            <person name="D'haeseleer P."/>
            <person name="Chain P."/>
            <person name="Bristow J."/>
            <person name="Eisen J.A."/>
            <person name="Markowitz V."/>
            <person name="Hugenholtz P."/>
            <person name="Goker M."/>
            <person name="Pukall R."/>
            <person name="Klenk H.P."/>
            <person name="Kyrpides N.C."/>
        </authorList>
    </citation>
    <scope>NUCLEOTIDE SEQUENCE [LARGE SCALE GENOMIC DNA]</scope>
    <source>
        <strain evidence="12">ATCC 51767 / DSM 10542 / NCFB 3025 / ST-74</strain>
    </source>
</reference>
<feature type="active site" description="Proton donor" evidence="8">
    <location>
        <position position="41"/>
    </location>
</feature>
<evidence type="ECO:0000256" key="9">
    <source>
        <dbReference type="PROSITE-ProRule" id="PRU10134"/>
    </source>
</evidence>
<evidence type="ECO:0000256" key="4">
    <source>
        <dbReference type="ARBA" id="ARBA00022741"/>
    </source>
</evidence>
<feature type="binding site" description="in other chain" evidence="8">
    <location>
        <position position="223"/>
    </location>
    <ligand>
        <name>IMP</name>
        <dbReference type="ChEBI" id="CHEBI:58053"/>
        <note>ligand shared between dimeric partners</note>
    </ligand>
</feature>
<keyword evidence="2 8" id="KW-0436">Ligase</keyword>
<dbReference type="InterPro" id="IPR042110">
    <property type="entry name" value="Adenylosuccinate_synth_dom2"/>
</dbReference>
<comment type="subcellular location">
    <subcellularLocation>
        <location evidence="8">Cytoplasm</location>
    </subcellularLocation>
</comment>
<feature type="binding site" description="in other chain" evidence="8">
    <location>
        <position position="238"/>
    </location>
    <ligand>
        <name>IMP</name>
        <dbReference type="ChEBI" id="CHEBI:58053"/>
        <note>ligand shared between dimeric partners</note>
    </ligand>
</feature>
<feature type="binding site" evidence="8">
    <location>
        <position position="40"/>
    </location>
    <ligand>
        <name>Mg(2+)</name>
        <dbReference type="ChEBI" id="CHEBI:18420"/>
    </ligand>
</feature>
<feature type="active site" description="Proton acceptor" evidence="8">
    <location>
        <position position="13"/>
    </location>
</feature>
<keyword evidence="4 8" id="KW-0547">Nucleotide-binding</keyword>
<proteinExistence type="inferred from homology"/>
<protein>
    <recommendedName>
        <fullName evidence="8 10">Adenylosuccinate synthetase</fullName>
        <shortName evidence="8">AMPSase</shortName>
        <shortName evidence="8">AdSS</shortName>
        <ecNumber evidence="8 10">6.3.4.4</ecNumber>
    </recommendedName>
    <alternativeName>
        <fullName evidence="8">IMP--aspartate ligase</fullName>
    </alternativeName>
</protein>
<comment type="similarity">
    <text evidence="8 10">Belongs to the adenylosuccinate synthetase family.</text>
</comment>
<keyword evidence="5 8" id="KW-0658">Purine biosynthesis</keyword>
<feature type="binding site" evidence="8">
    <location>
        <begin position="412"/>
        <end position="414"/>
    </location>
    <ligand>
        <name>GTP</name>
        <dbReference type="ChEBI" id="CHEBI:37565"/>
    </ligand>
</feature>
<keyword evidence="7 8" id="KW-0342">GTP-binding</keyword>
<dbReference type="Gene3D" id="3.90.170.10">
    <property type="entry name" value="Adenylosuccinate Synthetase, subunit A, domain 3"/>
    <property type="match status" value="1"/>
</dbReference>
<dbReference type="PROSITE" id="PS00513">
    <property type="entry name" value="ADENYLOSUCCIN_SYN_2"/>
    <property type="match status" value="1"/>
</dbReference>
<evidence type="ECO:0000256" key="6">
    <source>
        <dbReference type="ARBA" id="ARBA00022842"/>
    </source>
</evidence>
<name>D1BEW8_SANKS</name>
<dbReference type="Proteomes" id="UP000000322">
    <property type="component" value="Chromosome"/>
</dbReference>
<dbReference type="InterPro" id="IPR042111">
    <property type="entry name" value="Adenylosuccinate_synth_dom3"/>
</dbReference>
<dbReference type="EMBL" id="CP001819">
    <property type="protein sequence ID" value="ACZ23404.1"/>
    <property type="molecule type" value="Genomic_DNA"/>
</dbReference>
<dbReference type="InterPro" id="IPR018220">
    <property type="entry name" value="Adenylosuccin_syn_GTP-bd"/>
</dbReference>
<evidence type="ECO:0000256" key="10">
    <source>
        <dbReference type="RuleBase" id="RU000520"/>
    </source>
</evidence>
<dbReference type="Pfam" id="PF00709">
    <property type="entry name" value="Adenylsucc_synt"/>
    <property type="match status" value="1"/>
</dbReference>
<feature type="binding site" evidence="8">
    <location>
        <position position="13"/>
    </location>
    <ligand>
        <name>Mg(2+)</name>
        <dbReference type="ChEBI" id="CHEBI:18420"/>
    </ligand>
</feature>
<dbReference type="CDD" id="cd03108">
    <property type="entry name" value="AdSS"/>
    <property type="match status" value="1"/>
</dbReference>
<dbReference type="Gene3D" id="1.10.300.10">
    <property type="entry name" value="Adenylosuccinate Synthetase, subunit A, domain 2"/>
    <property type="match status" value="1"/>
</dbReference>
<comment type="cofactor">
    <cofactor evidence="8">
        <name>Mg(2+)</name>
        <dbReference type="ChEBI" id="CHEBI:18420"/>
    </cofactor>
    <text evidence="8">Binds 1 Mg(2+) ion per subunit.</text>
</comment>
<dbReference type="GO" id="GO:0044208">
    <property type="term" value="P:'de novo' AMP biosynthetic process"/>
    <property type="evidence" value="ECO:0007669"/>
    <property type="project" value="UniProtKB-UniRule"/>
</dbReference>
<sequence length="429" mass="46491">MPAVIVVGAQWGDEGKGKATDQLGSRVDYVVKFNGGNNAGHTVVINGDKYALHLLPSGILSPGVTPVIGNGVVIDIEVLYQELDALIARGVDVSRLLVSGSAHVIAPYNRIMDKVTERFLGKRKIGTTGRGIGPTYSDKINRVGIRVWDLFDEKILRAKVEGALEQKNHLLVKVYNRRAITVDETVEELMQYAERLRPMVADTSLVLNTALDEGKTVLFEGGQATMLDIDHGTYPFVTSSNATAGGVLTGAGIGPTRIDRVVGVIKAYTTRVGEGPFPTELFDEWGSFLARVGGEVGVTTGRARRCGWYDAVIARYASRVNGLTDLVMTKLDVLTGIEKIPVCVAYDVDGVRYDEMPTDQSAFHHATPIYEEFPGWTEDISGVRTFDELPENAKAYVLALEAMSGARISSIGVGPGREATIQRHDLIDD</sequence>
<dbReference type="UniPathway" id="UPA00075">
    <property type="reaction ID" value="UER00335"/>
</dbReference>
<feature type="binding site" evidence="8">
    <location>
        <position position="304"/>
    </location>
    <ligand>
        <name>GTP</name>
        <dbReference type="ChEBI" id="CHEBI:37565"/>
    </ligand>
</feature>
<comment type="catalytic activity">
    <reaction evidence="8 10">
        <text>IMP + L-aspartate + GTP = N(6)-(1,2-dicarboxyethyl)-AMP + GDP + phosphate + 2 H(+)</text>
        <dbReference type="Rhea" id="RHEA:15753"/>
        <dbReference type="ChEBI" id="CHEBI:15378"/>
        <dbReference type="ChEBI" id="CHEBI:29991"/>
        <dbReference type="ChEBI" id="CHEBI:37565"/>
        <dbReference type="ChEBI" id="CHEBI:43474"/>
        <dbReference type="ChEBI" id="CHEBI:57567"/>
        <dbReference type="ChEBI" id="CHEBI:58053"/>
        <dbReference type="ChEBI" id="CHEBI:58189"/>
        <dbReference type="EC" id="6.3.4.4"/>
    </reaction>
</comment>
<dbReference type="PANTHER" id="PTHR11846:SF0">
    <property type="entry name" value="ADENYLOSUCCINATE SYNTHETASE"/>
    <property type="match status" value="1"/>
</dbReference>
<keyword evidence="12" id="KW-1185">Reference proteome</keyword>
<dbReference type="PANTHER" id="PTHR11846">
    <property type="entry name" value="ADENYLOSUCCINATE SYNTHETASE"/>
    <property type="match status" value="1"/>
</dbReference>
<feature type="binding site" evidence="8">
    <location>
        <begin position="12"/>
        <end position="18"/>
    </location>
    <ligand>
        <name>GTP</name>
        <dbReference type="ChEBI" id="CHEBI:37565"/>
    </ligand>
</feature>
<accession>D1BEW8</accession>
<dbReference type="NCBIfam" id="TIGR00184">
    <property type="entry name" value="purA"/>
    <property type="match status" value="1"/>
</dbReference>
<feature type="binding site" description="in other chain" evidence="8">
    <location>
        <position position="302"/>
    </location>
    <ligand>
        <name>IMP</name>
        <dbReference type="ChEBI" id="CHEBI:58053"/>
        <note>ligand shared between dimeric partners</note>
    </ligand>
</feature>
<dbReference type="eggNOG" id="COG0104">
    <property type="taxonomic scope" value="Bacteria"/>
</dbReference>
<feature type="binding site" evidence="8">
    <location>
        <position position="142"/>
    </location>
    <ligand>
        <name>IMP</name>
        <dbReference type="ChEBI" id="CHEBI:58053"/>
        <note>ligand shared between dimeric partners</note>
    </ligand>
</feature>
<dbReference type="HOGENOM" id="CLU_029848_0_0_11"/>
<comment type="pathway">
    <text evidence="8 10">Purine metabolism; AMP biosynthesis via de novo pathway; AMP from IMP: step 1/2.</text>
</comment>
<dbReference type="GO" id="GO:0005525">
    <property type="term" value="F:GTP binding"/>
    <property type="evidence" value="ECO:0007669"/>
    <property type="project" value="UniProtKB-UniRule"/>
</dbReference>
<dbReference type="RefSeq" id="WP_012868472.1">
    <property type="nucleotide sequence ID" value="NC_013521.1"/>
</dbReference>
<dbReference type="HAMAP" id="MF_00011">
    <property type="entry name" value="Adenylosucc_synth"/>
    <property type="match status" value="1"/>
</dbReference>
<comment type="function">
    <text evidence="8">Plays an important role in the de novo pathway of purine nucleotide biosynthesis. Catalyzes the first committed step in the biosynthesis of AMP from IMP.</text>
</comment>
<evidence type="ECO:0000256" key="1">
    <source>
        <dbReference type="ARBA" id="ARBA00011738"/>
    </source>
</evidence>
<feature type="binding site" evidence="8">
    <location>
        <begin position="298"/>
        <end position="304"/>
    </location>
    <ligand>
        <name>substrate</name>
    </ligand>
</feature>
<evidence type="ECO:0000256" key="5">
    <source>
        <dbReference type="ARBA" id="ARBA00022755"/>
    </source>
</evidence>
<evidence type="ECO:0000313" key="12">
    <source>
        <dbReference type="Proteomes" id="UP000000322"/>
    </source>
</evidence>
<gene>
    <name evidence="8" type="primary">purA</name>
    <name evidence="11" type="ordered locus">Sked_35160</name>
</gene>
<dbReference type="InterPro" id="IPR027417">
    <property type="entry name" value="P-loop_NTPase"/>
</dbReference>
<dbReference type="PROSITE" id="PS01266">
    <property type="entry name" value="ADENYLOSUCCIN_SYN_1"/>
    <property type="match status" value="1"/>
</dbReference>
<dbReference type="GO" id="GO:0004019">
    <property type="term" value="F:adenylosuccinate synthase activity"/>
    <property type="evidence" value="ECO:0007669"/>
    <property type="project" value="UniProtKB-UniRule"/>
</dbReference>
<feature type="binding site" description="in other chain" evidence="8">
    <location>
        <position position="128"/>
    </location>
    <ligand>
        <name>IMP</name>
        <dbReference type="ChEBI" id="CHEBI:58053"/>
        <note>ligand shared between dimeric partners</note>
    </ligand>
</feature>
<keyword evidence="8" id="KW-0963">Cytoplasm</keyword>
<evidence type="ECO:0000256" key="8">
    <source>
        <dbReference type="HAMAP-Rule" id="MF_00011"/>
    </source>
</evidence>
<keyword evidence="6 8" id="KW-0460">Magnesium</keyword>
<evidence type="ECO:0000256" key="7">
    <source>
        <dbReference type="ARBA" id="ARBA00023134"/>
    </source>
</evidence>
<dbReference type="STRING" id="446469.Sked_35160"/>
<dbReference type="InterPro" id="IPR001114">
    <property type="entry name" value="Adenylosuccinate_synthetase"/>
</dbReference>
<feature type="binding site" description="in other chain" evidence="8">
    <location>
        <begin position="13"/>
        <end position="16"/>
    </location>
    <ligand>
        <name>IMP</name>
        <dbReference type="ChEBI" id="CHEBI:58053"/>
        <note>ligand shared between dimeric partners</note>
    </ligand>
</feature>
<dbReference type="OrthoDB" id="9807553at2"/>
<evidence type="ECO:0000256" key="2">
    <source>
        <dbReference type="ARBA" id="ARBA00022598"/>
    </source>
</evidence>
<feature type="binding site" evidence="8">
    <location>
        <begin position="330"/>
        <end position="332"/>
    </location>
    <ligand>
        <name>GTP</name>
        <dbReference type="ChEBI" id="CHEBI:37565"/>
    </ligand>
</feature>
<keyword evidence="3 8" id="KW-0479">Metal-binding</keyword>